<accession>A0A516WZR2</accession>
<protein>
    <submittedName>
        <fullName evidence="1">PD-(D/E)XK motif protein</fullName>
    </submittedName>
</protein>
<evidence type="ECO:0000313" key="1">
    <source>
        <dbReference type="EMBL" id="QDQ96344.1"/>
    </source>
</evidence>
<name>A0A516WZR2_9ACTN</name>
<organism evidence="1 2">
    <name type="scientific">Tomitella fengzijianii</name>
    <dbReference type="NCBI Taxonomy" id="2597660"/>
    <lineage>
        <taxon>Bacteria</taxon>
        <taxon>Bacillati</taxon>
        <taxon>Actinomycetota</taxon>
        <taxon>Actinomycetes</taxon>
        <taxon>Mycobacteriales</taxon>
        <taxon>Tomitella</taxon>
    </lineage>
</organism>
<dbReference type="AlphaFoldDB" id="A0A516WZR2"/>
<dbReference type="InterPro" id="IPR025534">
    <property type="entry name" value="DUF4420"/>
</dbReference>
<reference evidence="1 2" key="2">
    <citation type="submission" date="2019-07" db="EMBL/GenBank/DDBJ databases">
        <authorList>
            <person name="Huang Y."/>
        </authorList>
    </citation>
    <scope>NUCLEOTIDE SEQUENCE [LARGE SCALE GENOMIC DNA]</scope>
    <source>
        <strain evidence="1 2">HY188</strain>
    </source>
</reference>
<dbReference type="Pfam" id="PF14390">
    <property type="entry name" value="DUF4420"/>
    <property type="match status" value="1"/>
</dbReference>
<evidence type="ECO:0000313" key="2">
    <source>
        <dbReference type="Proteomes" id="UP000317344"/>
    </source>
</evidence>
<dbReference type="Proteomes" id="UP000317344">
    <property type="component" value="Chromosome"/>
</dbReference>
<gene>
    <name evidence="1" type="ORF">FO059_02010</name>
</gene>
<reference evidence="1 2" key="1">
    <citation type="submission" date="2019-07" db="EMBL/GenBank/DDBJ databases">
        <title>Tomitella cavernea sp. nov., an actinomycete isolated from soil.</title>
        <authorList>
            <person name="Cheng J."/>
        </authorList>
    </citation>
    <scope>NUCLEOTIDE SEQUENCE [LARGE SCALE GENOMIC DNA]</scope>
    <source>
        <strain evidence="1 2">HY188</strain>
    </source>
</reference>
<dbReference type="KEGG" id="toy:FO059_02010"/>
<proteinExistence type="predicted"/>
<keyword evidence="2" id="KW-1185">Reference proteome</keyword>
<dbReference type="EMBL" id="CP041765">
    <property type="protein sequence ID" value="QDQ96344.1"/>
    <property type="molecule type" value="Genomic_DNA"/>
</dbReference>
<dbReference type="OrthoDB" id="4854145at2"/>
<dbReference type="RefSeq" id="WP_143905926.1">
    <property type="nucleotide sequence ID" value="NZ_CP041765.1"/>
</dbReference>
<sequence length="342" mass="37443">MTAPTGPGRLTKGWTLLESQVAGGHDRIRTYDIDLRIGQGPILTAVDRSMRRHLLVPLSRKQRIGRTADGANISIGELSLEDKTSFVRYADVCCENPRYHDLFTDLCRDILDAINSTPTRAIAAMNSVVRKWRGLFSTPDGVLPRSARIGLAGELITLLELLERSPSSVMTWAGPLSARHDFTTSAIALEVKTAIAGTARTTRVHGIDQLAPPSGGQLFLRYLEVDEVESGPAGDALPDLVARAEQATDDPPELMSRLTAAGYSAAHAELYSVTRYKIVSDSWYTVRDGFPRLTRDQFADPADADGIVDVSYSIALPTGHDFRTDPEYVLDQLVASHLEEDR</sequence>